<organism evidence="17 18">
    <name type="scientific">Methylovirgula ligni</name>
    <dbReference type="NCBI Taxonomy" id="569860"/>
    <lineage>
        <taxon>Bacteria</taxon>
        <taxon>Pseudomonadati</taxon>
        <taxon>Pseudomonadota</taxon>
        <taxon>Alphaproteobacteria</taxon>
        <taxon>Hyphomicrobiales</taxon>
        <taxon>Beijerinckiaceae</taxon>
        <taxon>Methylovirgula</taxon>
    </lineage>
</organism>
<evidence type="ECO:0000256" key="12">
    <source>
        <dbReference type="ARBA" id="ARBA00022840"/>
    </source>
</evidence>
<dbReference type="GO" id="GO:0005525">
    <property type="term" value="F:GTP binding"/>
    <property type="evidence" value="ECO:0007669"/>
    <property type="project" value="UniProtKB-UniRule"/>
</dbReference>
<dbReference type="PANTHER" id="PTHR34848:SF1">
    <property type="entry name" value="BIFUNCTIONAL ADENOSYLCOBALAMIN BIOSYNTHESIS PROTEIN COBU"/>
    <property type="match status" value="1"/>
</dbReference>
<evidence type="ECO:0000256" key="9">
    <source>
        <dbReference type="ARBA" id="ARBA00022679"/>
    </source>
</evidence>
<accession>A0A3D9Z295</accession>
<dbReference type="EC" id="2.7.1.156" evidence="14"/>
<keyword evidence="18" id="KW-1185">Reference proteome</keyword>
<feature type="binding site" evidence="16">
    <location>
        <begin position="39"/>
        <end position="41"/>
    </location>
    <ligand>
        <name>GTP</name>
        <dbReference type="ChEBI" id="CHEBI:37565"/>
    </ligand>
</feature>
<reference evidence="17 18" key="1">
    <citation type="submission" date="2018-08" db="EMBL/GenBank/DDBJ databases">
        <title>Genomic Encyclopedia of Type Strains, Phase IV (KMG-IV): sequencing the most valuable type-strain genomes for metagenomic binning, comparative biology and taxonomic classification.</title>
        <authorList>
            <person name="Goeker M."/>
        </authorList>
    </citation>
    <scope>NUCLEOTIDE SEQUENCE [LARGE SCALE GENOMIC DNA]</scope>
    <source>
        <strain evidence="17 18">BW863</strain>
    </source>
</reference>
<keyword evidence="13 14" id="KW-0342">GTP-binding</keyword>
<evidence type="ECO:0000256" key="15">
    <source>
        <dbReference type="PIRSR" id="PIRSR006135-1"/>
    </source>
</evidence>
<comment type="catalytic activity">
    <reaction evidence="3">
        <text>adenosylcob(III)inamide + GTP = adenosylcob(III)inamide phosphate + GDP + H(+)</text>
        <dbReference type="Rhea" id="RHEA:15765"/>
        <dbReference type="ChEBI" id="CHEBI:2480"/>
        <dbReference type="ChEBI" id="CHEBI:15378"/>
        <dbReference type="ChEBI" id="CHEBI:37565"/>
        <dbReference type="ChEBI" id="CHEBI:58189"/>
        <dbReference type="ChEBI" id="CHEBI:58502"/>
        <dbReference type="EC" id="2.7.1.156"/>
    </reaction>
</comment>
<keyword evidence="17" id="KW-0548">Nucleotidyltransferase</keyword>
<evidence type="ECO:0000313" key="18">
    <source>
        <dbReference type="Proteomes" id="UP000256900"/>
    </source>
</evidence>
<keyword evidence="12 14" id="KW-0067">ATP-binding</keyword>
<keyword evidence="10 14" id="KW-0547">Nucleotide-binding</keyword>
<comment type="function">
    <text evidence="4 14">Catalyzes ATP-dependent phosphorylation of adenosylcobinamide and addition of GMP to adenosylcobinamide phosphate.</text>
</comment>
<evidence type="ECO:0000256" key="6">
    <source>
        <dbReference type="ARBA" id="ARBA00005159"/>
    </source>
</evidence>
<comment type="similarity">
    <text evidence="7 14">Belongs to the CobU/CobP family.</text>
</comment>
<evidence type="ECO:0000256" key="14">
    <source>
        <dbReference type="PIRNR" id="PIRNR006135"/>
    </source>
</evidence>
<evidence type="ECO:0000256" key="7">
    <source>
        <dbReference type="ARBA" id="ARBA00007490"/>
    </source>
</evidence>
<sequence length="183" mass="18699">MAEAQGIRSLLVIGGARSGKSRYAQMAAERSGKKPVLIATGEAKDAEMAARIAAHQAERGSHWCTIEAPLALGDALKAAAAPSTIVLVDCLTLWLSNLMLAGGDAAAEGQHLADVIATLAGPVIFVSNEVGSGIVPDNILARRFQDAQGRLNQTIAAACDSVVLVAAGLPLTLKPSAHSASIL</sequence>
<dbReference type="UniPathway" id="UPA00148">
    <property type="reaction ID" value="UER00236"/>
</dbReference>
<evidence type="ECO:0000313" key="17">
    <source>
        <dbReference type="EMBL" id="REF89294.1"/>
    </source>
</evidence>
<dbReference type="EMBL" id="QUMO01000001">
    <property type="protein sequence ID" value="REF89294.1"/>
    <property type="molecule type" value="Genomic_DNA"/>
</dbReference>
<dbReference type="GO" id="GO:0009236">
    <property type="term" value="P:cobalamin biosynthetic process"/>
    <property type="evidence" value="ECO:0007669"/>
    <property type="project" value="UniProtKB-UniRule"/>
</dbReference>
<evidence type="ECO:0000256" key="3">
    <source>
        <dbReference type="ARBA" id="ARBA00001522"/>
    </source>
</evidence>
<dbReference type="OrthoDB" id="9788370at2"/>
<proteinExistence type="inferred from homology"/>
<dbReference type="CDD" id="cd00544">
    <property type="entry name" value="CobU"/>
    <property type="match status" value="1"/>
</dbReference>
<comment type="pathway">
    <text evidence="5 14">Cofactor biosynthesis; adenosylcobalamin biosynthesis; adenosylcobalamin from cob(II)yrinate a,c-diamide: step 6/7.</text>
</comment>
<name>A0A3D9Z295_9HYPH</name>
<keyword evidence="8 14" id="KW-0169">Cobalamin biosynthesis</keyword>
<dbReference type="InterPro" id="IPR003203">
    <property type="entry name" value="CobU/CobP"/>
</dbReference>
<comment type="caution">
    <text evidence="17">The sequence shown here is derived from an EMBL/GenBank/DDBJ whole genome shotgun (WGS) entry which is preliminary data.</text>
</comment>
<dbReference type="EC" id="2.7.7.62" evidence="14"/>
<keyword evidence="9 14" id="KW-0808">Transferase</keyword>
<evidence type="ECO:0000256" key="8">
    <source>
        <dbReference type="ARBA" id="ARBA00022573"/>
    </source>
</evidence>
<evidence type="ECO:0000256" key="4">
    <source>
        <dbReference type="ARBA" id="ARBA00003889"/>
    </source>
</evidence>
<dbReference type="Pfam" id="PF02283">
    <property type="entry name" value="CobU"/>
    <property type="match status" value="1"/>
</dbReference>
<keyword evidence="11 14" id="KW-0418">Kinase</keyword>
<evidence type="ECO:0000256" key="5">
    <source>
        <dbReference type="ARBA" id="ARBA00004692"/>
    </source>
</evidence>
<dbReference type="PANTHER" id="PTHR34848">
    <property type="match status" value="1"/>
</dbReference>
<feature type="binding site" evidence="16">
    <location>
        <begin position="14"/>
        <end position="21"/>
    </location>
    <ligand>
        <name>GTP</name>
        <dbReference type="ChEBI" id="CHEBI:37565"/>
    </ligand>
</feature>
<dbReference type="RefSeq" id="WP_115835085.1">
    <property type="nucleotide sequence ID" value="NZ_CP025086.1"/>
</dbReference>
<dbReference type="Proteomes" id="UP000256900">
    <property type="component" value="Unassembled WGS sequence"/>
</dbReference>
<comment type="catalytic activity">
    <reaction evidence="1 14">
        <text>adenosylcob(III)inamide + ATP = adenosylcob(III)inamide phosphate + ADP + H(+)</text>
        <dbReference type="Rhea" id="RHEA:15769"/>
        <dbReference type="ChEBI" id="CHEBI:2480"/>
        <dbReference type="ChEBI" id="CHEBI:15378"/>
        <dbReference type="ChEBI" id="CHEBI:30616"/>
        <dbReference type="ChEBI" id="CHEBI:58502"/>
        <dbReference type="ChEBI" id="CHEBI:456216"/>
        <dbReference type="EC" id="2.7.1.156"/>
    </reaction>
</comment>
<dbReference type="GO" id="GO:0005524">
    <property type="term" value="F:ATP binding"/>
    <property type="evidence" value="ECO:0007669"/>
    <property type="project" value="UniProtKB-UniRule"/>
</dbReference>
<dbReference type="Gene3D" id="3.40.50.300">
    <property type="entry name" value="P-loop containing nucleotide triphosphate hydrolases"/>
    <property type="match status" value="1"/>
</dbReference>
<feature type="binding site" evidence="16">
    <location>
        <position position="67"/>
    </location>
    <ligand>
        <name>GTP</name>
        <dbReference type="ChEBI" id="CHEBI:37565"/>
    </ligand>
</feature>
<evidence type="ECO:0000256" key="13">
    <source>
        <dbReference type="ARBA" id="ARBA00023134"/>
    </source>
</evidence>
<dbReference type="SUPFAM" id="SSF52540">
    <property type="entry name" value="P-loop containing nucleoside triphosphate hydrolases"/>
    <property type="match status" value="1"/>
</dbReference>
<comment type="catalytic activity">
    <reaction evidence="2 14">
        <text>adenosylcob(III)inamide phosphate + GTP + H(+) = adenosylcob(III)inamide-GDP + diphosphate</text>
        <dbReference type="Rhea" id="RHEA:22712"/>
        <dbReference type="ChEBI" id="CHEBI:15378"/>
        <dbReference type="ChEBI" id="CHEBI:33019"/>
        <dbReference type="ChEBI" id="CHEBI:37565"/>
        <dbReference type="ChEBI" id="CHEBI:58502"/>
        <dbReference type="ChEBI" id="CHEBI:60487"/>
        <dbReference type="EC" id="2.7.7.62"/>
    </reaction>
</comment>
<evidence type="ECO:0000256" key="10">
    <source>
        <dbReference type="ARBA" id="ARBA00022741"/>
    </source>
</evidence>
<comment type="pathway">
    <text evidence="6 14">Cofactor biosynthesis; adenosylcobalamin biosynthesis; adenosylcobalamin from cob(II)yrinate a,c-diamide: step 5/7.</text>
</comment>
<dbReference type="AlphaFoldDB" id="A0A3D9Z295"/>
<evidence type="ECO:0000256" key="16">
    <source>
        <dbReference type="PIRSR" id="PIRSR006135-2"/>
    </source>
</evidence>
<dbReference type="PIRSF" id="PIRSF006135">
    <property type="entry name" value="CobU"/>
    <property type="match status" value="1"/>
</dbReference>
<evidence type="ECO:0000256" key="1">
    <source>
        <dbReference type="ARBA" id="ARBA00000312"/>
    </source>
</evidence>
<dbReference type="InterPro" id="IPR027417">
    <property type="entry name" value="P-loop_NTPase"/>
</dbReference>
<gene>
    <name evidence="17" type="ORF">DES32_0513</name>
</gene>
<evidence type="ECO:0000256" key="2">
    <source>
        <dbReference type="ARBA" id="ARBA00000711"/>
    </source>
</evidence>
<evidence type="ECO:0000256" key="11">
    <source>
        <dbReference type="ARBA" id="ARBA00022777"/>
    </source>
</evidence>
<feature type="binding site" evidence="16">
    <location>
        <position position="89"/>
    </location>
    <ligand>
        <name>GTP</name>
        <dbReference type="ChEBI" id="CHEBI:37565"/>
    </ligand>
</feature>
<dbReference type="GO" id="GO:0008820">
    <property type="term" value="F:cobinamide phosphate guanylyltransferase activity"/>
    <property type="evidence" value="ECO:0007669"/>
    <property type="project" value="UniProtKB-UniRule"/>
</dbReference>
<protein>
    <recommendedName>
        <fullName evidence="14">Bifunctional adenosylcobalamin biosynthesis protein</fullName>
        <ecNumber evidence="14">2.7.1.156</ecNumber>
        <ecNumber evidence="14">2.7.7.62</ecNumber>
    </recommendedName>
</protein>
<dbReference type="NCBIfam" id="NF004469">
    <property type="entry name" value="PRK05800.1"/>
    <property type="match status" value="1"/>
</dbReference>
<dbReference type="GO" id="GO:0043752">
    <property type="term" value="F:adenosylcobinamide kinase activity"/>
    <property type="evidence" value="ECO:0007669"/>
    <property type="project" value="UniProtKB-EC"/>
</dbReference>
<feature type="active site" description="GMP-histidine intermediate" evidence="15">
    <location>
        <position position="55"/>
    </location>
</feature>